<dbReference type="SUPFAM" id="SSF56112">
    <property type="entry name" value="Protein kinase-like (PK-like)"/>
    <property type="match status" value="1"/>
</dbReference>
<dbReference type="OrthoDB" id="5979581at2759"/>
<dbReference type="AlphaFoldDB" id="A0A6A6HRX3"/>
<dbReference type="GeneID" id="54589376"/>
<name>A0A6A6HRX3_9PLEO</name>
<evidence type="ECO:0000313" key="3">
    <source>
        <dbReference type="EMBL" id="KAF2240905.1"/>
    </source>
</evidence>
<accession>A0A6A6HRX3</accession>
<organism evidence="3 4">
    <name type="scientific">Trematosphaeria pertusa</name>
    <dbReference type="NCBI Taxonomy" id="390896"/>
    <lineage>
        <taxon>Eukaryota</taxon>
        <taxon>Fungi</taxon>
        <taxon>Dikarya</taxon>
        <taxon>Ascomycota</taxon>
        <taxon>Pezizomycotina</taxon>
        <taxon>Dothideomycetes</taxon>
        <taxon>Pleosporomycetidae</taxon>
        <taxon>Pleosporales</taxon>
        <taxon>Massarineae</taxon>
        <taxon>Trematosphaeriaceae</taxon>
        <taxon>Trematosphaeria</taxon>
    </lineage>
</organism>
<dbReference type="PROSITE" id="PS00107">
    <property type="entry name" value="PROTEIN_KINASE_ATP"/>
    <property type="match status" value="1"/>
</dbReference>
<dbReference type="GO" id="GO:0004672">
    <property type="term" value="F:protein kinase activity"/>
    <property type="evidence" value="ECO:0007669"/>
    <property type="project" value="InterPro"/>
</dbReference>
<protein>
    <recommendedName>
        <fullName evidence="2">Protein kinase domain-containing protein</fullName>
    </recommendedName>
</protein>
<dbReference type="InterPro" id="IPR011009">
    <property type="entry name" value="Kinase-like_dom_sf"/>
</dbReference>
<gene>
    <name evidence="3" type="ORF">BU26DRAFT_611127</name>
</gene>
<dbReference type="RefSeq" id="XP_033675909.1">
    <property type="nucleotide sequence ID" value="XM_033836046.1"/>
</dbReference>
<dbReference type="InterPro" id="IPR017441">
    <property type="entry name" value="Protein_kinase_ATP_BS"/>
</dbReference>
<evidence type="ECO:0000256" key="1">
    <source>
        <dbReference type="PROSITE-ProRule" id="PRU10141"/>
    </source>
</evidence>
<sequence length="280" mass="30189">MSALATPARDAPTSAPCAFAELVPANVLAKDAFDAVAEASLQQPQPYFAAFMRNGAFHFNLPTRDPQRFPIWIAGKGRDTEPDATQLRLTAGSGTAKHAIRGKHVRFSLSPKTGYLVIRAYPPAATSLAVNGVPLNMEPYTLHENTARVRIGELEYLFRYTTFAQSKQFLEARNLFVSLQHPDSSKGLALTPTPAPTTRSIGEWTLQKELGKGASGAVYSATSPRDEVVAIKLIVRNQRSAASVKNEVQTLTAITEAAKAAACSHIVALRGSIYPNGLEE</sequence>
<proteinExistence type="predicted"/>
<dbReference type="GO" id="GO:0005524">
    <property type="term" value="F:ATP binding"/>
    <property type="evidence" value="ECO:0007669"/>
    <property type="project" value="UniProtKB-UniRule"/>
</dbReference>
<keyword evidence="1" id="KW-0547">Nucleotide-binding</keyword>
<reference evidence="3" key="1">
    <citation type="journal article" date="2020" name="Stud. Mycol.">
        <title>101 Dothideomycetes genomes: a test case for predicting lifestyles and emergence of pathogens.</title>
        <authorList>
            <person name="Haridas S."/>
            <person name="Albert R."/>
            <person name="Binder M."/>
            <person name="Bloem J."/>
            <person name="Labutti K."/>
            <person name="Salamov A."/>
            <person name="Andreopoulos B."/>
            <person name="Baker S."/>
            <person name="Barry K."/>
            <person name="Bills G."/>
            <person name="Bluhm B."/>
            <person name="Cannon C."/>
            <person name="Castanera R."/>
            <person name="Culley D."/>
            <person name="Daum C."/>
            <person name="Ezra D."/>
            <person name="Gonzalez J."/>
            <person name="Henrissat B."/>
            <person name="Kuo A."/>
            <person name="Liang C."/>
            <person name="Lipzen A."/>
            <person name="Lutzoni F."/>
            <person name="Magnuson J."/>
            <person name="Mondo S."/>
            <person name="Nolan M."/>
            <person name="Ohm R."/>
            <person name="Pangilinan J."/>
            <person name="Park H.-J."/>
            <person name="Ramirez L."/>
            <person name="Alfaro M."/>
            <person name="Sun H."/>
            <person name="Tritt A."/>
            <person name="Yoshinaga Y."/>
            <person name="Zwiers L.-H."/>
            <person name="Turgeon B."/>
            <person name="Goodwin S."/>
            <person name="Spatafora J."/>
            <person name="Crous P."/>
            <person name="Grigoriev I."/>
        </authorList>
    </citation>
    <scope>NUCLEOTIDE SEQUENCE</scope>
    <source>
        <strain evidence="3">CBS 122368</strain>
    </source>
</reference>
<evidence type="ECO:0000313" key="4">
    <source>
        <dbReference type="Proteomes" id="UP000800094"/>
    </source>
</evidence>
<dbReference type="InterPro" id="IPR000719">
    <property type="entry name" value="Prot_kinase_dom"/>
</dbReference>
<feature type="domain" description="Protein kinase" evidence="2">
    <location>
        <begin position="204"/>
        <end position="280"/>
    </location>
</feature>
<dbReference type="EMBL" id="ML987214">
    <property type="protein sequence ID" value="KAF2240905.1"/>
    <property type="molecule type" value="Genomic_DNA"/>
</dbReference>
<dbReference type="Proteomes" id="UP000800094">
    <property type="component" value="Unassembled WGS sequence"/>
</dbReference>
<feature type="binding site" evidence="1">
    <location>
        <position position="232"/>
    </location>
    <ligand>
        <name>ATP</name>
        <dbReference type="ChEBI" id="CHEBI:30616"/>
    </ligand>
</feature>
<dbReference type="Gene3D" id="3.30.200.20">
    <property type="entry name" value="Phosphorylase Kinase, domain 1"/>
    <property type="match status" value="1"/>
</dbReference>
<evidence type="ECO:0000259" key="2">
    <source>
        <dbReference type="PROSITE" id="PS50011"/>
    </source>
</evidence>
<dbReference type="PROSITE" id="PS50011">
    <property type="entry name" value="PROTEIN_KINASE_DOM"/>
    <property type="match status" value="1"/>
</dbReference>
<keyword evidence="4" id="KW-1185">Reference proteome</keyword>
<keyword evidence="1" id="KW-0067">ATP-binding</keyword>